<evidence type="ECO:0008006" key="5">
    <source>
        <dbReference type="Google" id="ProtNLM"/>
    </source>
</evidence>
<keyword evidence="4" id="KW-1185">Reference proteome</keyword>
<feature type="compositionally biased region" description="Pro residues" evidence="1">
    <location>
        <begin position="1"/>
        <end position="16"/>
    </location>
</feature>
<dbReference type="GeneID" id="98176419"/>
<organism evidence="3 4">
    <name type="scientific">Madurella fahalii</name>
    <dbReference type="NCBI Taxonomy" id="1157608"/>
    <lineage>
        <taxon>Eukaryota</taxon>
        <taxon>Fungi</taxon>
        <taxon>Dikarya</taxon>
        <taxon>Ascomycota</taxon>
        <taxon>Pezizomycotina</taxon>
        <taxon>Sordariomycetes</taxon>
        <taxon>Sordariomycetidae</taxon>
        <taxon>Sordariales</taxon>
        <taxon>Sordariales incertae sedis</taxon>
        <taxon>Madurella</taxon>
    </lineage>
</organism>
<feature type="region of interest" description="Disordered" evidence="1">
    <location>
        <begin position="1"/>
        <end position="23"/>
    </location>
</feature>
<keyword evidence="2" id="KW-1133">Transmembrane helix</keyword>
<dbReference type="EMBL" id="BAAFSV010000003">
    <property type="protein sequence ID" value="GAB1315466.1"/>
    <property type="molecule type" value="Genomic_DNA"/>
</dbReference>
<evidence type="ECO:0000256" key="1">
    <source>
        <dbReference type="SAM" id="MobiDB-lite"/>
    </source>
</evidence>
<keyword evidence="2" id="KW-0472">Membrane</keyword>
<accession>A0ABQ0GCH4</accession>
<comment type="caution">
    <text evidence="3">The sequence shown here is derived from an EMBL/GenBank/DDBJ whole genome shotgun (WGS) entry which is preliminary data.</text>
</comment>
<dbReference type="RefSeq" id="XP_070917197.1">
    <property type="nucleotide sequence ID" value="XM_071061096.1"/>
</dbReference>
<evidence type="ECO:0000256" key="2">
    <source>
        <dbReference type="SAM" id="Phobius"/>
    </source>
</evidence>
<dbReference type="Gene3D" id="3.50.4.10">
    <property type="entry name" value="Hepatocyte Growth Factor"/>
    <property type="match status" value="1"/>
</dbReference>
<dbReference type="Proteomes" id="UP001628179">
    <property type="component" value="Unassembled WGS sequence"/>
</dbReference>
<sequence>MKKPPKPAPAAVPPPGSYHDGLIPTDETFKSFPEVVPDGEAASKNEKSYPEVAHTPSLLPTIPPPPAIHTSVARTSGVHSLRQAWSEFDDAHGSLPPDDRIPLWKRPIVWVVAIALMIIIVLAGILGGVASGRIVTALNGNAKPTAAAPANPTCPASNNLNYTSPANPAKTFRIQCGANYPGGDGSLGLQGNASAPISDLAACLEMCAAHANCVGAVFEPSSETGNAERSGCWLKEFLGVVDKGETSSGMETGVLWQ</sequence>
<reference evidence="3 4" key="1">
    <citation type="submission" date="2024-09" db="EMBL/GenBank/DDBJ databases">
        <title>Itraconazole resistance in Madurella fahalii resulting from another homologue of gene encoding cytochrome P450 14-alpha sterol demethylase (CYP51).</title>
        <authorList>
            <person name="Yoshioka I."/>
            <person name="Fahal A.H."/>
            <person name="Kaneko S."/>
            <person name="Yaguchi T."/>
        </authorList>
    </citation>
    <scope>NUCLEOTIDE SEQUENCE [LARGE SCALE GENOMIC DNA]</scope>
    <source>
        <strain evidence="3 4">IFM 68171</strain>
    </source>
</reference>
<proteinExistence type="predicted"/>
<protein>
    <recommendedName>
        <fullName evidence="5">Apple domain-containing protein</fullName>
    </recommendedName>
</protein>
<evidence type="ECO:0000313" key="4">
    <source>
        <dbReference type="Proteomes" id="UP001628179"/>
    </source>
</evidence>
<keyword evidence="2" id="KW-0812">Transmembrane</keyword>
<name>A0ABQ0GCH4_9PEZI</name>
<evidence type="ECO:0000313" key="3">
    <source>
        <dbReference type="EMBL" id="GAB1315466.1"/>
    </source>
</evidence>
<feature type="transmembrane region" description="Helical" evidence="2">
    <location>
        <begin position="108"/>
        <end position="130"/>
    </location>
</feature>
<gene>
    <name evidence="3" type="ORF">MFIFM68171_05676</name>
</gene>